<name>A0A2P2PB30_RHIMU</name>
<evidence type="ECO:0000313" key="1">
    <source>
        <dbReference type="EMBL" id="MBX51966.1"/>
    </source>
</evidence>
<accession>A0A2P2PB30</accession>
<protein>
    <submittedName>
        <fullName evidence="1">Uncharacterized protein</fullName>
    </submittedName>
</protein>
<sequence>MLRIPDILMKCILFSWLVGI</sequence>
<dbReference type="AlphaFoldDB" id="A0A2P2PB30"/>
<reference evidence="1" key="1">
    <citation type="submission" date="2018-02" db="EMBL/GenBank/DDBJ databases">
        <title>Rhizophora mucronata_Transcriptome.</title>
        <authorList>
            <person name="Meera S.P."/>
            <person name="Sreeshan A."/>
            <person name="Augustine A."/>
        </authorList>
    </citation>
    <scope>NUCLEOTIDE SEQUENCE</scope>
    <source>
        <tissue evidence="1">Leaf</tissue>
    </source>
</reference>
<dbReference type="EMBL" id="GGEC01071482">
    <property type="protein sequence ID" value="MBX51966.1"/>
    <property type="molecule type" value="Transcribed_RNA"/>
</dbReference>
<organism evidence="1">
    <name type="scientific">Rhizophora mucronata</name>
    <name type="common">Asiatic mangrove</name>
    <dbReference type="NCBI Taxonomy" id="61149"/>
    <lineage>
        <taxon>Eukaryota</taxon>
        <taxon>Viridiplantae</taxon>
        <taxon>Streptophyta</taxon>
        <taxon>Embryophyta</taxon>
        <taxon>Tracheophyta</taxon>
        <taxon>Spermatophyta</taxon>
        <taxon>Magnoliopsida</taxon>
        <taxon>eudicotyledons</taxon>
        <taxon>Gunneridae</taxon>
        <taxon>Pentapetalae</taxon>
        <taxon>rosids</taxon>
        <taxon>fabids</taxon>
        <taxon>Malpighiales</taxon>
        <taxon>Rhizophoraceae</taxon>
        <taxon>Rhizophora</taxon>
    </lineage>
</organism>
<proteinExistence type="predicted"/>